<reference evidence="2" key="1">
    <citation type="submission" date="2019-11" db="EMBL/GenBank/DDBJ databases">
        <title>Draft Genome Sequence of Plant Growth-Promoting Rhizosphere-Associated Bacteria.</title>
        <authorList>
            <person name="Vasilyev I.Y."/>
            <person name="Radchenko V."/>
            <person name="Ilnitskaya E.V."/>
        </authorList>
    </citation>
    <scope>NUCLEOTIDE SEQUENCE</scope>
    <source>
        <strain evidence="2">VRA_517_n</strain>
    </source>
</reference>
<organism evidence="2">
    <name type="scientific">Bacillus velezensis</name>
    <dbReference type="NCBI Taxonomy" id="492670"/>
    <lineage>
        <taxon>Bacteria</taxon>
        <taxon>Bacillati</taxon>
        <taxon>Bacillota</taxon>
        <taxon>Bacilli</taxon>
        <taxon>Bacillales</taxon>
        <taxon>Bacillaceae</taxon>
        <taxon>Bacillus</taxon>
        <taxon>Bacillus amyloliquefaciens group</taxon>
    </lineage>
</organism>
<comment type="caution">
    <text evidence="2">The sequence shown here is derived from an EMBL/GenBank/DDBJ whole genome shotgun (WGS) entry which is preliminary data.</text>
</comment>
<dbReference type="EMBL" id="WKKV01000007">
    <property type="protein sequence ID" value="MSE03317.1"/>
    <property type="molecule type" value="Genomic_DNA"/>
</dbReference>
<dbReference type="RefSeq" id="WP_058906283.1">
    <property type="nucleotide sequence ID" value="NZ_AP028932.1"/>
</dbReference>
<keyword evidence="1" id="KW-0812">Transmembrane</keyword>
<proteinExistence type="predicted"/>
<accession>A0A6A8LKU2</accession>
<keyword evidence="1" id="KW-0472">Membrane</keyword>
<feature type="transmembrane region" description="Helical" evidence="1">
    <location>
        <begin position="161"/>
        <end position="186"/>
    </location>
</feature>
<evidence type="ECO:0000256" key="1">
    <source>
        <dbReference type="SAM" id="Phobius"/>
    </source>
</evidence>
<protein>
    <submittedName>
        <fullName evidence="2">Uncharacterized protein</fullName>
    </submittedName>
</protein>
<feature type="transmembrane region" description="Helical" evidence="1">
    <location>
        <begin position="12"/>
        <end position="34"/>
    </location>
</feature>
<feature type="transmembrane region" description="Helical" evidence="1">
    <location>
        <begin position="55"/>
        <end position="77"/>
    </location>
</feature>
<evidence type="ECO:0000313" key="2">
    <source>
        <dbReference type="EMBL" id="MSE03317.1"/>
    </source>
</evidence>
<dbReference type="AlphaFoldDB" id="A0A6A8LKU2"/>
<feature type="transmembrane region" description="Helical" evidence="1">
    <location>
        <begin position="132"/>
        <end position="155"/>
    </location>
</feature>
<name>A0A6A8LKU2_BACVE</name>
<feature type="transmembrane region" description="Helical" evidence="1">
    <location>
        <begin position="89"/>
        <end position="111"/>
    </location>
</feature>
<gene>
    <name evidence="2" type="ORF">GKC39_14775</name>
</gene>
<keyword evidence="1" id="KW-1133">Transmembrane helix</keyword>
<sequence>MNLGESLSELFGFFGIPTVVVSIVFLVINFFKVFQPITLLSSNIFEQKLFSKERLFFVKLCKYLLYALAWMCIFISISETLRDKLKWDYNGVVSICSQIIVGGIFIFLVLVNEIQNPNRCFFKLKSKKTFKIIIATLYLASLFTFYIQFYLLIAFPQFKDFGMLMAVIIMFFVLCSAVPFISIPVLRLINWTTKKTVYIRDENNKKWFILHPINKEIILLGDDSDPKMCKKTKMKKLEDLYNEPILLKTK</sequence>